<keyword evidence="2" id="KW-1185">Reference proteome</keyword>
<gene>
    <name evidence="1" type="ORF">RFULGI_LOCUS18506</name>
</gene>
<sequence length="73" mass="8095">MKFNLNNTQSIIGLSSLLQHQLGGSRQAITSTINKISIGSSRYCSITTSSLLANNLFRSPTMSRLKNYPRISY</sequence>
<dbReference type="AlphaFoldDB" id="A0A9N9K381"/>
<evidence type="ECO:0000313" key="1">
    <source>
        <dbReference type="EMBL" id="CAG8808638.1"/>
    </source>
</evidence>
<dbReference type="EMBL" id="CAJVPZ010081629">
    <property type="protein sequence ID" value="CAG8808638.1"/>
    <property type="molecule type" value="Genomic_DNA"/>
</dbReference>
<dbReference type="Proteomes" id="UP000789396">
    <property type="component" value="Unassembled WGS sequence"/>
</dbReference>
<name>A0A9N9K381_9GLOM</name>
<dbReference type="OrthoDB" id="10374489at2759"/>
<reference evidence="1" key="1">
    <citation type="submission" date="2021-06" db="EMBL/GenBank/DDBJ databases">
        <authorList>
            <person name="Kallberg Y."/>
            <person name="Tangrot J."/>
            <person name="Rosling A."/>
        </authorList>
    </citation>
    <scope>NUCLEOTIDE SEQUENCE</scope>
    <source>
        <strain evidence="1">IN212</strain>
    </source>
</reference>
<proteinExistence type="predicted"/>
<protein>
    <submittedName>
        <fullName evidence="1">4452_t:CDS:1</fullName>
    </submittedName>
</protein>
<accession>A0A9N9K381</accession>
<feature type="non-terminal residue" evidence="1">
    <location>
        <position position="73"/>
    </location>
</feature>
<evidence type="ECO:0000313" key="2">
    <source>
        <dbReference type="Proteomes" id="UP000789396"/>
    </source>
</evidence>
<comment type="caution">
    <text evidence="1">The sequence shown here is derived from an EMBL/GenBank/DDBJ whole genome shotgun (WGS) entry which is preliminary data.</text>
</comment>
<organism evidence="1 2">
    <name type="scientific">Racocetra fulgida</name>
    <dbReference type="NCBI Taxonomy" id="60492"/>
    <lineage>
        <taxon>Eukaryota</taxon>
        <taxon>Fungi</taxon>
        <taxon>Fungi incertae sedis</taxon>
        <taxon>Mucoromycota</taxon>
        <taxon>Glomeromycotina</taxon>
        <taxon>Glomeromycetes</taxon>
        <taxon>Diversisporales</taxon>
        <taxon>Gigasporaceae</taxon>
        <taxon>Racocetra</taxon>
    </lineage>
</organism>